<dbReference type="EMBL" id="CP029494">
    <property type="protein sequence ID" value="AWN24302.1"/>
    <property type="molecule type" value="Genomic_DNA"/>
</dbReference>
<reference evidence="2 3" key="1">
    <citation type="submission" date="2018-05" db="EMBL/GenBank/DDBJ databases">
        <title>Complete Genome Sequence of Deinococcus sp. strain 17bor-2.</title>
        <authorList>
            <person name="Srinivasan S."/>
        </authorList>
    </citation>
    <scope>NUCLEOTIDE SEQUENCE [LARGE SCALE GENOMIC DNA]</scope>
    <source>
        <strain evidence="2 3">17bor-2</strain>
    </source>
</reference>
<keyword evidence="3" id="KW-1185">Reference proteome</keyword>
<feature type="compositionally biased region" description="Pro residues" evidence="1">
    <location>
        <begin position="712"/>
        <end position="726"/>
    </location>
</feature>
<dbReference type="RefSeq" id="WP_109828027.1">
    <property type="nucleotide sequence ID" value="NZ_CP029494.1"/>
</dbReference>
<name>A0A2Z3JH31_9DEIO</name>
<organism evidence="2 3">
    <name type="scientific">Deinococcus irradiatisoli</name>
    <dbReference type="NCBI Taxonomy" id="2202254"/>
    <lineage>
        <taxon>Bacteria</taxon>
        <taxon>Thermotogati</taxon>
        <taxon>Deinococcota</taxon>
        <taxon>Deinococci</taxon>
        <taxon>Deinococcales</taxon>
        <taxon>Deinococcaceae</taxon>
        <taxon>Deinococcus</taxon>
    </lineage>
</organism>
<feature type="compositionally biased region" description="Low complexity" evidence="1">
    <location>
        <begin position="702"/>
        <end position="711"/>
    </location>
</feature>
<protein>
    <submittedName>
        <fullName evidence="2">Uncharacterized protein</fullName>
    </submittedName>
</protein>
<sequence length="886" mass="97728">MDPTLIARELEMTILAKLLEGDFVNASSNLTMPGAVLLKLMRLYLGDHLTLSDLERAAALSPHLETTSYQTAYLVDDVKNSLGVRLRVHRWGPMAASRGSFDKLLREHDERPRPPIAAATFDGQPLTSRPVTFQITNQGYGPPDAVKVTGITAPSWVAAEKKGKSVTLSAAPESGGCYVGDVVIHTNANDVVLPVCTESTAFNVPPDDEVWLDDLVTPQPGLDLERSRQLLEGQLLRLGFERLPGGVFVRRVSGHGVTALTSGWWLTALDLRNGQLPAFGYPASFTVFIEGQRVTSEVTCQDGQLGGELIDCFELLEAKVGQRFSLTPYQGGYKATLSPAEPWRTAQGHTFWLQGSWAEVQRHPEVLETLIRRGDESPVTLNLLLYGEAGLPPDLLRQHRAGRLSIRWSREPLPYRLVVCSDQGSGYYVPPTGRLTSPANPPTLLWEAAAPHEGRDYREQSRQRGMGGEPLLNLELSVQMEQLATALRVLPQVTVPLTPRQREKLHLDLPQRAAELGFREQPLHAAKLLRSLRLTPEQVTAGATGVRLTEGGYLVPPPQDFGNLDAQCRYVAHFYGGIIHHSQLRKLVEAFKGHSVDPTYFLVRTLEALGWAGNGYRRPKEAWEPTIHELTPFTLQVLTHLKGDRVATLAWLRRRVAATEAQLDRALHKAEAQFVAPLPVRAAPSKPAVPPTSSPKKPPMPSVNSPARPLTLPTPSPAPEPRPSPRFHPLRQTSVTLPDPRRCPQQVLLPVVTELISQEGPLTESWLVRRYAALSKVNVNQVRSLVVQAAELSALRGDVIRELLPNGHVEFSVLSHPRQLRERGERQAEDITLHEWCELLRALGVPAACCDEQQAYEQAARAYRLGNAAAGARPLIRAAYQQVLTG</sequence>
<accession>A0A2Z3JH31</accession>
<proteinExistence type="predicted"/>
<evidence type="ECO:0000313" key="3">
    <source>
        <dbReference type="Proteomes" id="UP000245368"/>
    </source>
</evidence>
<gene>
    <name evidence="2" type="ORF">DKM44_14580</name>
</gene>
<dbReference type="OrthoDB" id="53550at2"/>
<feature type="compositionally biased region" description="Pro residues" evidence="1">
    <location>
        <begin position="687"/>
        <end position="701"/>
    </location>
</feature>
<dbReference type="Proteomes" id="UP000245368">
    <property type="component" value="Chromosome"/>
</dbReference>
<feature type="region of interest" description="Disordered" evidence="1">
    <location>
        <begin position="682"/>
        <end position="741"/>
    </location>
</feature>
<evidence type="ECO:0000313" key="2">
    <source>
        <dbReference type="EMBL" id="AWN24302.1"/>
    </source>
</evidence>
<dbReference type="AlphaFoldDB" id="A0A2Z3JH31"/>
<evidence type="ECO:0000256" key="1">
    <source>
        <dbReference type="SAM" id="MobiDB-lite"/>
    </source>
</evidence>
<dbReference type="KEGG" id="dez:DKM44_14580"/>